<dbReference type="SUPFAM" id="SSF50891">
    <property type="entry name" value="Cyclophilin-like"/>
    <property type="match status" value="1"/>
</dbReference>
<dbReference type="InterPro" id="IPR029000">
    <property type="entry name" value="Cyclophilin-like_dom_sf"/>
</dbReference>
<dbReference type="Proteomes" id="UP001595805">
    <property type="component" value="Unassembled WGS sequence"/>
</dbReference>
<dbReference type="InterPro" id="IPR002130">
    <property type="entry name" value="Cyclophilin-type_PPIase_dom"/>
</dbReference>
<dbReference type="CDD" id="cd00317">
    <property type="entry name" value="cyclophilin"/>
    <property type="match status" value="1"/>
</dbReference>
<comment type="caution">
    <text evidence="6">The sequence shown here is derived from an EMBL/GenBank/DDBJ whole genome shotgun (WGS) entry which is preliminary data.</text>
</comment>
<feature type="domain" description="PPIase cyclophilin-type" evidence="5">
    <location>
        <begin position="34"/>
        <end position="266"/>
    </location>
</feature>
<proteinExistence type="inferred from homology"/>
<dbReference type="Pfam" id="PF00160">
    <property type="entry name" value="Pro_isomerase"/>
    <property type="match status" value="2"/>
</dbReference>
<dbReference type="InterPro" id="IPR020892">
    <property type="entry name" value="Cyclophilin-type_PPIase_CS"/>
</dbReference>
<dbReference type="RefSeq" id="WP_377904451.1">
    <property type="nucleotide sequence ID" value="NZ_JBHRZS010000006.1"/>
</dbReference>
<dbReference type="PANTHER" id="PTHR45625">
    <property type="entry name" value="PEPTIDYL-PROLYL CIS-TRANS ISOMERASE-RELATED"/>
    <property type="match status" value="1"/>
</dbReference>
<sequence length="269" mass="30391">MRIITSLFLINIFSVFLFFSTVEETKVEMVTTHGTIVVKLYDETPLHRDNFIKLAQDGVYDSLLFHRVITGFMIQAGDIKSKNAAPGERLGSTDLGYTVPAEIRPDLFHKRGVLAAARNNNPTRASSSTQFYLVQGIVHNDSLLDYEQGRINTRLRQHAMMNDPEIKPLMDSLSAANRRRDVAVVNQITSQLDSIERSYSKIDKYIIPEAHRQVYKEIGGKPHLDQNYTVFGEIISGLQVVDSIAAVQTDSRDRPIANVRILSMRIVEK</sequence>
<evidence type="ECO:0000259" key="5">
    <source>
        <dbReference type="PROSITE" id="PS50072"/>
    </source>
</evidence>
<dbReference type="PROSITE" id="PS00170">
    <property type="entry name" value="CSA_PPIASE_1"/>
    <property type="match status" value="1"/>
</dbReference>
<dbReference type="GO" id="GO:0003755">
    <property type="term" value="F:peptidyl-prolyl cis-trans isomerase activity"/>
    <property type="evidence" value="ECO:0007669"/>
    <property type="project" value="UniProtKB-EC"/>
</dbReference>
<reference evidence="7" key="1">
    <citation type="journal article" date="2019" name="Int. J. Syst. Evol. Microbiol.">
        <title>The Global Catalogue of Microorganisms (GCM) 10K type strain sequencing project: providing services to taxonomists for standard genome sequencing and annotation.</title>
        <authorList>
            <consortium name="The Broad Institute Genomics Platform"/>
            <consortium name="The Broad Institute Genome Sequencing Center for Infectious Disease"/>
            <person name="Wu L."/>
            <person name="Ma J."/>
        </authorList>
    </citation>
    <scope>NUCLEOTIDE SEQUENCE [LARGE SCALE GENOMIC DNA]</scope>
    <source>
        <strain evidence="7">CCUG 60523</strain>
    </source>
</reference>
<dbReference type="PANTHER" id="PTHR45625:SF4">
    <property type="entry name" value="PEPTIDYLPROLYL ISOMERASE DOMAIN AND WD REPEAT-CONTAINING PROTEIN 1"/>
    <property type="match status" value="1"/>
</dbReference>
<keyword evidence="7" id="KW-1185">Reference proteome</keyword>
<dbReference type="Gene3D" id="2.40.100.10">
    <property type="entry name" value="Cyclophilin-like"/>
    <property type="match status" value="1"/>
</dbReference>
<comment type="similarity">
    <text evidence="1">Belongs to the cyclophilin-type PPIase family.</text>
</comment>
<dbReference type="EMBL" id="JBHRZS010000006">
    <property type="protein sequence ID" value="MFC3879743.1"/>
    <property type="molecule type" value="Genomic_DNA"/>
</dbReference>
<dbReference type="InterPro" id="IPR044666">
    <property type="entry name" value="Cyclophilin_A-like"/>
</dbReference>
<evidence type="ECO:0000256" key="3">
    <source>
        <dbReference type="ARBA" id="ARBA00023110"/>
    </source>
</evidence>
<name>A0ABV8AP07_9BACT</name>
<evidence type="ECO:0000256" key="2">
    <source>
        <dbReference type="ARBA" id="ARBA00013194"/>
    </source>
</evidence>
<protein>
    <recommendedName>
        <fullName evidence="2">peptidylprolyl isomerase</fullName>
        <ecNumber evidence="2">5.2.1.8</ecNumber>
    </recommendedName>
</protein>
<evidence type="ECO:0000256" key="4">
    <source>
        <dbReference type="ARBA" id="ARBA00023235"/>
    </source>
</evidence>
<evidence type="ECO:0000313" key="6">
    <source>
        <dbReference type="EMBL" id="MFC3879743.1"/>
    </source>
</evidence>
<dbReference type="PROSITE" id="PS50072">
    <property type="entry name" value="CSA_PPIASE_2"/>
    <property type="match status" value="1"/>
</dbReference>
<evidence type="ECO:0000313" key="7">
    <source>
        <dbReference type="Proteomes" id="UP001595805"/>
    </source>
</evidence>
<keyword evidence="4 6" id="KW-0413">Isomerase</keyword>
<dbReference type="EC" id="5.2.1.8" evidence="2"/>
<accession>A0ABV8AP07</accession>
<organism evidence="6 7">
    <name type="scientific">Algoriphagus namhaensis</name>
    <dbReference type="NCBI Taxonomy" id="915353"/>
    <lineage>
        <taxon>Bacteria</taxon>
        <taxon>Pseudomonadati</taxon>
        <taxon>Bacteroidota</taxon>
        <taxon>Cytophagia</taxon>
        <taxon>Cytophagales</taxon>
        <taxon>Cyclobacteriaceae</taxon>
        <taxon>Algoriphagus</taxon>
    </lineage>
</organism>
<gene>
    <name evidence="6" type="ORF">ACFOSV_06130</name>
</gene>
<keyword evidence="3" id="KW-0697">Rotamase</keyword>
<evidence type="ECO:0000256" key="1">
    <source>
        <dbReference type="ARBA" id="ARBA00007365"/>
    </source>
</evidence>